<reference evidence="2 7" key="4">
    <citation type="submission" date="2014-04" db="EMBL/GenBank/DDBJ databases">
        <title>Transcriptional profiles of Haloferax mediterranei on the basis of nitrogen availability.</title>
        <authorList>
            <person name="Bautista V."/>
        </authorList>
    </citation>
    <scope>NUCLEOTIDE SEQUENCE [LARGE SCALE GENOMIC DNA]</scope>
    <source>
        <strain evidence="2">ATCC 33500</strain>
        <strain evidence="7">ATCC 33500 / DSM 1411 / JCM 8866 / NBRC 14739 / NCIMB 2177 / R-4</strain>
        <plasmid evidence="2">HMPLAS2</plasmid>
        <plasmid evidence="7">Plasmid HMPLAS2</plasmid>
    </source>
</reference>
<dbReference type="EMBL" id="CP001870">
    <property type="protein sequence ID" value="AFK21072.1"/>
    <property type="molecule type" value="Genomic_DNA"/>
</dbReference>
<evidence type="ECO:0000313" key="4">
    <source>
        <dbReference type="EMBL" id="QCQ77223.1"/>
    </source>
</evidence>
<dbReference type="Proteomes" id="UP000027075">
    <property type="component" value="Plasmid HMPLAS2"/>
</dbReference>
<evidence type="ECO:0000313" key="2">
    <source>
        <dbReference type="EMBL" id="AHZ24072.1"/>
    </source>
</evidence>
<protein>
    <submittedName>
        <fullName evidence="1">Uncharacterized protein</fullName>
    </submittedName>
</protein>
<dbReference type="Proteomes" id="UP000006469">
    <property type="component" value="Plasmid pHM300"/>
</dbReference>
<dbReference type="GeneID" id="40158365"/>
<proteinExistence type="predicted"/>
<dbReference type="PATRIC" id="fig|523841.21.peg.11"/>
<dbReference type="Proteomes" id="UP000011603">
    <property type="component" value="Unassembled WGS sequence"/>
</dbReference>
<evidence type="ECO:0000313" key="6">
    <source>
        <dbReference type="Proteomes" id="UP000011603"/>
    </source>
</evidence>
<reference evidence="1" key="5">
    <citation type="submission" date="2014-05" db="EMBL/GenBank/DDBJ databases">
        <authorList>
            <person name="Wang L."/>
            <person name="Yang H."/>
            <person name="Xiang H."/>
        </authorList>
    </citation>
    <scope>NUCLEOTIDE SEQUENCE</scope>
    <source>
        <strain evidence="1">CGMCC 1.2087</strain>
        <plasmid evidence="1">pHM300</plasmid>
    </source>
</reference>
<dbReference type="RefSeq" id="WP_004056122.1">
    <property type="nucleotide sequence ID" value="NC_017943.1"/>
</dbReference>
<dbReference type="Proteomes" id="UP000299011">
    <property type="component" value="Plasmid pHME322"/>
</dbReference>
<accession>I3RA12</accession>
<geneLocation type="plasmid" evidence="1 5">
    <name>pHM300</name>
</geneLocation>
<sequence length="320" mass="34918">MKRPLLVFVTVLLVFGVTLTVATPAASVEQTNATASEPGPTVSTVIAVQDTTVDQSMRIAEFQSRLTAAETTASRARVVAGELDRVETRLDTLETRLDRYQEARENGSISPDIYSTRVAPVVASARSLDARVDRIRIATDRIDAETLRDANVTQARIETVQSRIDRVVAVDEAAVEPGTFGPKFYRQIATVVESYNNAEAVDLGVLGSHINGERINLHITTADGDTAVVSFRMTGNNRIRDLRAGPHPDATLRVTTDESTARRLLNDDHPGVAVSRAVVDGEIRIDGIGRYNAVKWLFLTTALDTIREIASRFGLMVFCL</sequence>
<evidence type="ECO:0000313" key="3">
    <source>
        <dbReference type="EMBL" id="EMA05145.1"/>
    </source>
</evidence>
<reference evidence="4 8" key="6">
    <citation type="submission" date="2019-04" db="EMBL/GenBank/DDBJ databases">
        <title>Methylomes of two halophilic Archaea, Haloarcula marismortui and Haloferax mediterranei.</title>
        <authorList>
            <person name="DasSarma S."/>
            <person name="DasSarma P."/>
            <person name="DasSarma S."/>
            <person name="Fomenkov A."/>
            <person name="Vincze T."/>
            <person name="Anton B.P."/>
            <person name="Roberts R.J."/>
        </authorList>
    </citation>
    <scope>NUCLEOTIDE SEQUENCE [LARGE SCALE GENOMIC DNA]</scope>
    <source>
        <strain evidence="4">ATCC 33500</strain>
        <strain evidence="8">ATCC 33500 / DSM 1411 / JCM 8866 / NBRC 14739 / NCIMB 2177 / R-4</strain>
        <plasmid evidence="4 8">pHME322</plasmid>
    </source>
</reference>
<dbReference type="EMBL" id="CP039141">
    <property type="protein sequence ID" value="QCQ77223.1"/>
    <property type="molecule type" value="Genomic_DNA"/>
</dbReference>
<geneLocation type="plasmid" evidence="2 7">
    <name>HMPLAS2</name>
</geneLocation>
<dbReference type="AlphaFoldDB" id="I3RA12"/>
<dbReference type="OrthoDB" id="239538at2157"/>
<dbReference type="EMBL" id="AOLO01000001">
    <property type="protein sequence ID" value="EMA05145.1"/>
    <property type="molecule type" value="Genomic_DNA"/>
</dbReference>
<evidence type="ECO:0000313" key="8">
    <source>
        <dbReference type="Proteomes" id="UP000299011"/>
    </source>
</evidence>
<reference evidence="1 5" key="2">
    <citation type="journal article" date="2012" name="J. Bacteriol.">
        <title>Complete genome sequence of the metabolically versatile halophilic archaeon Haloferax mediterranei, a poly(3-hydroxybutyrate-co-3-hydroxyvalerate) producer.</title>
        <authorList>
            <person name="Han J."/>
            <person name="Zhang F."/>
            <person name="Hou J."/>
            <person name="Liu X."/>
            <person name="Li M."/>
            <person name="Liu H."/>
            <person name="Cai L."/>
            <person name="Zhang B."/>
            <person name="Chen Y."/>
            <person name="Zhou J."/>
            <person name="Hu S."/>
            <person name="Xiang H."/>
        </authorList>
    </citation>
    <scope>NUCLEOTIDE SEQUENCE [LARGE SCALE GENOMIC DNA]</scope>
    <source>
        <strain evidence="5">ATCC 33500 / DSM 1411 / JCM 8866 / NBRC 14739 / NCIMB 2177 / R-4</strain>
        <strain evidence="1">CGMCC 1.2087</strain>
        <plasmid evidence="5">pHM300</plasmid>
    </source>
</reference>
<evidence type="ECO:0000313" key="7">
    <source>
        <dbReference type="Proteomes" id="UP000027075"/>
    </source>
</evidence>
<geneLocation type="plasmid" evidence="4 8">
    <name>pHME322</name>
</geneLocation>
<keyword evidence="1" id="KW-0614">Plasmid</keyword>
<dbReference type="EMBL" id="CP007553">
    <property type="protein sequence ID" value="AHZ24072.1"/>
    <property type="molecule type" value="Genomic_DNA"/>
</dbReference>
<evidence type="ECO:0000313" key="1">
    <source>
        <dbReference type="EMBL" id="AFK21072.1"/>
    </source>
</evidence>
<name>I3RA12_HALMT</name>
<keyword evidence="6" id="KW-1185">Reference proteome</keyword>
<gene>
    <name evidence="1" type="ordered locus">HFX_5240</name>
    <name evidence="2" type="ORF">BM92_17850</name>
    <name evidence="3" type="ORF">C439_00060</name>
    <name evidence="4" type="ORF">E6P09_18070</name>
</gene>
<reference evidence="3 6" key="3">
    <citation type="journal article" date="2014" name="PLoS Genet.">
        <title>Phylogenetically driven sequencing of extremely halophilic archaea reveals strategies for static and dynamic osmo-response.</title>
        <authorList>
            <person name="Becker E.A."/>
            <person name="Seitzer P.M."/>
            <person name="Tritt A."/>
            <person name="Larsen D."/>
            <person name="Krusor M."/>
            <person name="Yao A.I."/>
            <person name="Wu D."/>
            <person name="Madern D."/>
            <person name="Eisen J.A."/>
            <person name="Darling A.E."/>
            <person name="Facciotti M.T."/>
        </authorList>
    </citation>
    <scope>NUCLEOTIDE SEQUENCE [LARGE SCALE GENOMIC DNA]</scope>
    <source>
        <strain evidence="3">ATCC 33500</strain>
        <strain evidence="6">ATCC 33500 / DSM 1411 / JCM 8866 / NBRC 14739 / NCIMB 2177 / R-4</strain>
    </source>
</reference>
<dbReference type="KEGG" id="hme:HFX_5240"/>
<organism evidence="1 5">
    <name type="scientific">Haloferax mediterranei (strain ATCC 33500 / DSM 1411 / JCM 8866 / NBRC 14739 / NCIMB 2177 / R-4)</name>
    <name type="common">Halobacterium mediterranei</name>
    <dbReference type="NCBI Taxonomy" id="523841"/>
    <lineage>
        <taxon>Archaea</taxon>
        <taxon>Methanobacteriati</taxon>
        <taxon>Methanobacteriota</taxon>
        <taxon>Stenosarchaea group</taxon>
        <taxon>Halobacteria</taxon>
        <taxon>Halobacteriales</taxon>
        <taxon>Haloferacaceae</taxon>
        <taxon>Haloferax</taxon>
    </lineage>
</organism>
<reference evidence="1" key="1">
    <citation type="journal article" date="2012" name="Appl. Environ. Microbiol.">
        <title>Identification of the haloarchaeal phasin (PhaP) that functions in polyhydroxyalkanoate accumulation and granule formation in Haloferax mediterranei.</title>
        <authorList>
            <person name="Cai S."/>
            <person name="Cai L."/>
            <person name="Liu H."/>
            <person name="Liu X."/>
            <person name="Han J."/>
            <person name="Zhou J."/>
            <person name="Xiang H."/>
        </authorList>
    </citation>
    <scope>NUCLEOTIDE SEQUENCE</scope>
    <source>
        <strain evidence="1">CGMCC 1.2087</strain>
    </source>
</reference>
<dbReference type="HOGENOM" id="CLU_867696_0_0_2"/>
<evidence type="ECO:0000313" key="5">
    <source>
        <dbReference type="Proteomes" id="UP000006469"/>
    </source>
</evidence>